<protein>
    <submittedName>
        <fullName evidence="2">Uncharacterized protein</fullName>
    </submittedName>
</protein>
<dbReference type="AlphaFoldDB" id="A0A8S4NYQ5"/>
<gene>
    <name evidence="2" type="ORF">OFUS_LOCUS12876</name>
</gene>
<evidence type="ECO:0000256" key="1">
    <source>
        <dbReference type="SAM" id="MobiDB-lite"/>
    </source>
</evidence>
<accession>A0A8S4NYQ5</accession>
<feature type="compositionally biased region" description="Acidic residues" evidence="1">
    <location>
        <begin position="79"/>
        <end position="97"/>
    </location>
</feature>
<feature type="non-terminal residue" evidence="2">
    <location>
        <position position="1"/>
    </location>
</feature>
<feature type="non-terminal residue" evidence="2">
    <location>
        <position position="265"/>
    </location>
</feature>
<name>A0A8S4NYQ5_OWEFU</name>
<reference evidence="2" key="1">
    <citation type="submission" date="2022-03" db="EMBL/GenBank/DDBJ databases">
        <authorList>
            <person name="Martin C."/>
        </authorList>
    </citation>
    <scope>NUCLEOTIDE SEQUENCE</scope>
</reference>
<proteinExistence type="predicted"/>
<dbReference type="EMBL" id="CAIIXF020000006">
    <property type="protein sequence ID" value="CAH1787109.1"/>
    <property type="molecule type" value="Genomic_DNA"/>
</dbReference>
<evidence type="ECO:0000313" key="2">
    <source>
        <dbReference type="EMBL" id="CAH1787109.1"/>
    </source>
</evidence>
<dbReference type="PANTHER" id="PTHR44927:SF1">
    <property type="entry name" value="FK506-BINDING PROTEIN 15"/>
    <property type="match status" value="1"/>
</dbReference>
<dbReference type="PANTHER" id="PTHR44927">
    <property type="entry name" value="FK506-BINDING PROTEIN 15"/>
    <property type="match status" value="1"/>
</dbReference>
<sequence length="265" mass="28215">KTKAAVAAAVAKSTAAGSTTAAPSGDAAQEVKKVMNQVFHSVKTEFKPDQTFTGQQVVQSILQTIKETTLRLTQQKDTEEQEEEESEEEESEEEEEEDKKVPEKIVPVKVEAVRAVQSSAAPKVVEDVIEAPVTMVTTSSTGGRGNPMYAAELQRAAEEASKLKETEVKVTAEKPLEQPVMVEEVIEAPMTVASGYSTGGGGGNPYYAAKLDKAREDSIPSPESIESTSAKPDIVEEPIAAPVVASSTSAPKIENIEPPMIVKDS</sequence>
<feature type="region of interest" description="Disordered" evidence="1">
    <location>
        <begin position="214"/>
        <end position="234"/>
    </location>
</feature>
<feature type="region of interest" description="Disordered" evidence="1">
    <location>
        <begin position="1"/>
        <end position="25"/>
    </location>
</feature>
<organism evidence="2 3">
    <name type="scientific">Owenia fusiformis</name>
    <name type="common">Polychaete worm</name>
    <dbReference type="NCBI Taxonomy" id="6347"/>
    <lineage>
        <taxon>Eukaryota</taxon>
        <taxon>Metazoa</taxon>
        <taxon>Spiralia</taxon>
        <taxon>Lophotrochozoa</taxon>
        <taxon>Annelida</taxon>
        <taxon>Polychaeta</taxon>
        <taxon>Sedentaria</taxon>
        <taxon>Canalipalpata</taxon>
        <taxon>Sabellida</taxon>
        <taxon>Oweniida</taxon>
        <taxon>Oweniidae</taxon>
        <taxon>Owenia</taxon>
    </lineage>
</organism>
<dbReference type="OrthoDB" id="77911at2759"/>
<feature type="region of interest" description="Disordered" evidence="1">
    <location>
        <begin position="69"/>
        <end position="103"/>
    </location>
</feature>
<keyword evidence="3" id="KW-1185">Reference proteome</keyword>
<evidence type="ECO:0000313" key="3">
    <source>
        <dbReference type="Proteomes" id="UP000749559"/>
    </source>
</evidence>
<comment type="caution">
    <text evidence="2">The sequence shown here is derived from an EMBL/GenBank/DDBJ whole genome shotgun (WGS) entry which is preliminary data.</text>
</comment>
<dbReference type="Proteomes" id="UP000749559">
    <property type="component" value="Unassembled WGS sequence"/>
</dbReference>